<protein>
    <submittedName>
        <fullName evidence="2">Uncharacterized protein</fullName>
    </submittedName>
</protein>
<accession>A0A0R1UAH5</accession>
<keyword evidence="1" id="KW-0472">Membrane</keyword>
<proteinExistence type="predicted"/>
<dbReference type="PATRIC" id="fig|1423783.4.peg.457"/>
<reference evidence="2 3" key="1">
    <citation type="journal article" date="2015" name="Genome Announc.">
        <title>Expanding the biotechnology potential of lactobacilli through comparative genomics of 213 strains and associated genera.</title>
        <authorList>
            <person name="Sun Z."/>
            <person name="Harris H.M."/>
            <person name="McCann A."/>
            <person name="Guo C."/>
            <person name="Argimon S."/>
            <person name="Zhang W."/>
            <person name="Yang X."/>
            <person name="Jeffery I.B."/>
            <person name="Cooney J.C."/>
            <person name="Kagawa T.F."/>
            <person name="Liu W."/>
            <person name="Song Y."/>
            <person name="Salvetti E."/>
            <person name="Wrobel A."/>
            <person name="Rasinkangas P."/>
            <person name="Parkhill J."/>
            <person name="Rea M.C."/>
            <person name="O'Sullivan O."/>
            <person name="Ritari J."/>
            <person name="Douillard F.P."/>
            <person name="Paul Ross R."/>
            <person name="Yang R."/>
            <person name="Briner A.E."/>
            <person name="Felis G.E."/>
            <person name="de Vos W.M."/>
            <person name="Barrangou R."/>
            <person name="Klaenhammer T.R."/>
            <person name="Caufield P.W."/>
            <person name="Cui Y."/>
            <person name="Zhang H."/>
            <person name="O'Toole P.W."/>
        </authorList>
    </citation>
    <scope>NUCLEOTIDE SEQUENCE [LARGE SCALE GENOMIC DNA]</scope>
    <source>
        <strain evidence="2 3">DSM 15945</strain>
    </source>
</reference>
<dbReference type="AlphaFoldDB" id="A0A0R1UAH5"/>
<keyword evidence="1" id="KW-1133">Transmembrane helix</keyword>
<evidence type="ECO:0000313" key="2">
    <source>
        <dbReference type="EMBL" id="KRL86795.1"/>
    </source>
</evidence>
<keyword evidence="1" id="KW-0812">Transmembrane</keyword>
<keyword evidence="3" id="KW-1185">Reference proteome</keyword>
<evidence type="ECO:0000313" key="3">
    <source>
        <dbReference type="Proteomes" id="UP000051922"/>
    </source>
</evidence>
<dbReference type="EMBL" id="AZFJ01000037">
    <property type="protein sequence ID" value="KRL86795.1"/>
    <property type="molecule type" value="Genomic_DNA"/>
</dbReference>
<dbReference type="STRING" id="1423783.FC50_GL000440"/>
<evidence type="ECO:0000256" key="1">
    <source>
        <dbReference type="SAM" id="Phobius"/>
    </source>
</evidence>
<feature type="transmembrane region" description="Helical" evidence="1">
    <location>
        <begin position="20"/>
        <end position="44"/>
    </location>
</feature>
<comment type="caution">
    <text evidence="2">The sequence shown here is derived from an EMBL/GenBank/DDBJ whole genome shotgun (WGS) entry which is preliminary data.</text>
</comment>
<organism evidence="2 3">
    <name type="scientific">Lacticaseibacillus pantheris DSM 15945 = JCM 12539 = NBRC 106106</name>
    <dbReference type="NCBI Taxonomy" id="1423783"/>
    <lineage>
        <taxon>Bacteria</taxon>
        <taxon>Bacillati</taxon>
        <taxon>Bacillota</taxon>
        <taxon>Bacilli</taxon>
        <taxon>Lactobacillales</taxon>
        <taxon>Lactobacillaceae</taxon>
        <taxon>Lacticaseibacillus</taxon>
    </lineage>
</organism>
<dbReference type="Proteomes" id="UP000051922">
    <property type="component" value="Unassembled WGS sequence"/>
</dbReference>
<name>A0A0R1UAH5_9LACO</name>
<gene>
    <name evidence="2" type="ORF">FC50_GL000440</name>
</gene>
<sequence length="62" mass="7098">MISIGIGVYYGENIFTAGFWALHVGQMLSTLVVVVASTYVWYGLRSERLADRVRRCRHGHRK</sequence>